<dbReference type="Proteomes" id="UP000281391">
    <property type="component" value="Chromosome"/>
</dbReference>
<protein>
    <submittedName>
        <fullName evidence="1">Protein of uncharacterized function (DUF1198)</fullName>
    </submittedName>
</protein>
<dbReference type="KEGG" id="sof:NCTC11214_02942"/>
<dbReference type="Pfam" id="PF06711">
    <property type="entry name" value="DUF1198"/>
    <property type="match status" value="1"/>
</dbReference>
<dbReference type="EMBL" id="LR134117">
    <property type="protein sequence ID" value="VDZ58997.1"/>
    <property type="molecule type" value="Genomic_DNA"/>
</dbReference>
<reference evidence="1 2" key="1">
    <citation type="submission" date="2018-12" db="EMBL/GenBank/DDBJ databases">
        <authorList>
            <consortium name="Pathogen Informatics"/>
        </authorList>
    </citation>
    <scope>NUCLEOTIDE SEQUENCE [LARGE SCALE GENOMIC DNA]</scope>
    <source>
        <strain evidence="1 2">NCTC11214</strain>
    </source>
</reference>
<gene>
    <name evidence="1" type="ORF">NCTC11214_02942</name>
</gene>
<dbReference type="RefSeq" id="WP_004959438.1">
    <property type="nucleotide sequence ID" value="NZ_JAEKCK010000015.1"/>
</dbReference>
<name>A0A3S4EW11_SEROD</name>
<accession>A0A3S4EW11</accession>
<dbReference type="InterPro" id="IPR009587">
    <property type="entry name" value="DUF1198"/>
</dbReference>
<dbReference type="AlphaFoldDB" id="A0A3S4EW11"/>
<evidence type="ECO:0000313" key="2">
    <source>
        <dbReference type="Proteomes" id="UP000281391"/>
    </source>
</evidence>
<proteinExistence type="predicted"/>
<evidence type="ECO:0000313" key="1">
    <source>
        <dbReference type="EMBL" id="VDZ58997.1"/>
    </source>
</evidence>
<sequence>MTWIIIAALIVVFIVGYRLLTSDTRKAIDSLANWLKVKPMLVESMVQEMGGHNGQRFIRMLNNGYTEEMHRAAYLLFIYVTFIKQADDTQIGLWRETLIRAGLSPQLHAEHTESALFYFAELDLDAFELAQFRRAYNERFNLDAIVNG</sequence>
<organism evidence="1 2">
    <name type="scientific">Serratia odorifera</name>
    <dbReference type="NCBI Taxonomy" id="618"/>
    <lineage>
        <taxon>Bacteria</taxon>
        <taxon>Pseudomonadati</taxon>
        <taxon>Pseudomonadota</taxon>
        <taxon>Gammaproteobacteria</taxon>
        <taxon>Enterobacterales</taxon>
        <taxon>Yersiniaceae</taxon>
        <taxon>Serratia</taxon>
    </lineage>
</organism>